<evidence type="ECO:0000256" key="2">
    <source>
        <dbReference type="ARBA" id="ARBA00022771"/>
    </source>
</evidence>
<keyword evidence="4" id="KW-0175">Coiled coil</keyword>
<evidence type="ECO:0008006" key="10">
    <source>
        <dbReference type="Google" id="ProtNLM"/>
    </source>
</evidence>
<dbReference type="PROSITE" id="PS51050">
    <property type="entry name" value="ZF_CW"/>
    <property type="match status" value="1"/>
</dbReference>
<evidence type="ECO:0000259" key="7">
    <source>
        <dbReference type="PROSITE" id="PS51050"/>
    </source>
</evidence>
<gene>
    <name evidence="8" type="ORF">TrRE_jg1995</name>
</gene>
<organism evidence="8 9">
    <name type="scientific">Triparma retinervis</name>
    <dbReference type="NCBI Taxonomy" id="2557542"/>
    <lineage>
        <taxon>Eukaryota</taxon>
        <taxon>Sar</taxon>
        <taxon>Stramenopiles</taxon>
        <taxon>Ochrophyta</taxon>
        <taxon>Bolidophyceae</taxon>
        <taxon>Parmales</taxon>
        <taxon>Triparmaceae</taxon>
        <taxon>Triparma</taxon>
    </lineage>
</organism>
<evidence type="ECO:0000256" key="4">
    <source>
        <dbReference type="SAM" id="Coils"/>
    </source>
</evidence>
<evidence type="ECO:0000313" key="9">
    <source>
        <dbReference type="Proteomes" id="UP001165082"/>
    </source>
</evidence>
<feature type="domain" description="SET" evidence="6">
    <location>
        <begin position="380"/>
        <end position="656"/>
    </location>
</feature>
<keyword evidence="1" id="KW-0479">Metal-binding</keyword>
<dbReference type="Gene3D" id="2.170.270.10">
    <property type="entry name" value="SET domain"/>
    <property type="match status" value="1"/>
</dbReference>
<dbReference type="Proteomes" id="UP001165082">
    <property type="component" value="Unassembled WGS sequence"/>
</dbReference>
<dbReference type="Pfam" id="PF00856">
    <property type="entry name" value="SET"/>
    <property type="match status" value="1"/>
</dbReference>
<dbReference type="InterPro" id="IPR046341">
    <property type="entry name" value="SET_dom_sf"/>
</dbReference>
<name>A0A9W7CL76_9STRA</name>
<keyword evidence="3" id="KW-0862">Zinc</keyword>
<sequence>MWNDNERSLPEGWGMEFRPKGEKGFYKTYFCPRGRAWASLVKVLHFVAGGCNYSTLTTNHKPKLDQSQMYYTAPKVNYRRFTNLDLGTFDNLPIEKMNEGNVDNLYATVVEFLKQNPQKMEVIKEGESGGAECKREAKRLIDRASKLDIYGIWEANFNALLAEAAEGKFRKDRDIGPHVAKLARVWERRILRLGRKVTLKPKNSQVVDTEMLWERFCALLPTPDPTVVLDKVVITHHAKITKLMEEIRSKENTKDFAPEDRMRFLGMKMLLESNALPAFQGDWRKIPYKERAYEHLRGYVVCDGLNGDDMTHAIEDMKTCLPTGFVGYNYILDEGGEGWMKEYGEGIKALEGGMEGSEGGGEKKNNKNKDEATRRAQVMNCIEAMKINVEERVLNSMKVIEKNEIETNKTAVVNWEVEEQAVWGIDCYTRGNIVESLPPSFTKEQIATFIDDYVLPTINSLPHSSAHSLLSTMNLLLYPSPSIHVSSAHKTAFYDVKLGGKQPQFVAKGAKWVKDAIELIGQDSFRVHPKGHGAVCRAPQGLELNRLVTFYRGEVYPSWRWSEKQDAITTVQRKVGIKPNLPDFYNMALERPRSDPEGFGLLFVDASRKASMGSSLSHSCNPTCEVKAVSKDGKLSLAMTTVRPVCYGEELTFDYGAVTDSIMEYQSAICLCGSLQCRGSFLHFAGAEQYQKIMKKTHAIAVRFGKLLKQCVVPKPDNQLLKAHGFNTAAFGAVARGPSGESMDYVPLWLKGYVTEVLAYIEYERRALPLSLLCDSRDRAKAAARSGQPPPPLTAPQSPTKGSNQQAAQIEQTKEITFEVADNEGRASMERRMLDLTQTLSLVGRVLSRHARKKFKSHYKTKTKTKTTSTATTSPTSPAAIPTIHAPLRILSDKEVVKKLWTDRDSIIHRMLNTLTYAGLRSEDMAELRNCSKEFESLKPENVKLLDDPVQAAKARKDVKAAMEKVREVLIYKLCSDTKPAPFSWERHAAAADLLLFYQCTTNFVEVSGYSTFSSDPVMVFARELGVVRRDKLVKAKTSMKGKVQAGGEVVEILVERGPDAKRNDREPHQSTKTTEEKKPETKKSFEAFSSTTLGMKRKMKMVFETREFANKAKDLANVFFLHSPEDETCVPLKVLTRQQCEDMWCEHGEGNDAEDIRAKVRECLKSKAQKSKNVSTQYLKDFGLNKWRFIEGLIRDYLLGKQTNMDEGLVDGEEGVAMVTKVYEKDYVLGQLLSWYKGGIAEDEPAKFKEDQEPVMERQSNGLISADMAGCLALPDFTKLYSRQGDIGEERLKFKEEVKEYEKKLAEWKAGKAAIEESNLLNRRKYEDELKKYEDSLFLEDIRASRQGKTTIAYPPPTKGEWENLGPNYTERYDQCEPSPPVGGTLAGLAPALAPMLPPEKPKIEFWRGVLPVEPVMPRDAFTYNARNRSFLLKWVSSDFDRNERWGPDLERTFGVPNNKCMIGSPVLDFQISGDDTNLQTLIWYLGAGGSNGVYTQNEAKSERELVLNRTLETAKTKKQNFNWVQCDNPQCMKWRRLPWHVDVNTLPESFKCEDNIWEMSKATCDADEDKWDELAEQTLSAILKKEDIIVGRELDVYIEEKGKFCVGLIRKVEIEKYLTERALVEYRVTSKYMEEEWVTIDNGLTKFAPKNFYTKARKKRSRDEDIEVEPSGRKKVGEAKGMEGVSKVEEVKQVAELAGKETTPMEGIEEMAATPTGAPVAVVAVEASPVLAFTPAPTHAPTPIVTMREAAPVAVAMDETVPANAGEPEPTPSKMVEEPMAVKVTEEIEAKEVSMDHEPLEMKETVKGDAMDAEMHENVLPTNNNTN</sequence>
<feature type="compositionally biased region" description="Low complexity" evidence="5">
    <location>
        <begin position="866"/>
        <end position="880"/>
    </location>
</feature>
<keyword evidence="9" id="KW-1185">Reference proteome</keyword>
<evidence type="ECO:0000256" key="5">
    <source>
        <dbReference type="SAM" id="MobiDB-lite"/>
    </source>
</evidence>
<dbReference type="Pfam" id="PF19633">
    <property type="entry name" value="SDG2_C"/>
    <property type="match status" value="2"/>
</dbReference>
<feature type="region of interest" description="Disordered" evidence="5">
    <location>
        <begin position="781"/>
        <end position="813"/>
    </location>
</feature>
<feature type="coiled-coil region" evidence="4">
    <location>
        <begin position="1292"/>
        <end position="1319"/>
    </location>
</feature>
<keyword evidence="2" id="KW-0863">Zinc-finger</keyword>
<feature type="region of interest" description="Disordered" evidence="5">
    <location>
        <begin position="1056"/>
        <end position="1084"/>
    </location>
</feature>
<evidence type="ECO:0000256" key="3">
    <source>
        <dbReference type="ARBA" id="ARBA00022833"/>
    </source>
</evidence>
<feature type="domain" description="CW-type" evidence="7">
    <location>
        <begin position="1519"/>
        <end position="1574"/>
    </location>
</feature>
<reference evidence="8" key="1">
    <citation type="submission" date="2022-07" db="EMBL/GenBank/DDBJ databases">
        <title>Genome analysis of Parmales, a sister group of diatoms, reveals the evolutionary specialization of diatoms from phago-mixotrophs to photoautotrophs.</title>
        <authorList>
            <person name="Ban H."/>
            <person name="Sato S."/>
            <person name="Yoshikawa S."/>
            <person name="Kazumasa Y."/>
            <person name="Nakamura Y."/>
            <person name="Ichinomiya M."/>
            <person name="Saitoh K."/>
            <person name="Sato N."/>
            <person name="Blanc-Mathieu R."/>
            <person name="Endo H."/>
            <person name="Kuwata A."/>
            <person name="Ogata H."/>
        </authorList>
    </citation>
    <scope>NUCLEOTIDE SEQUENCE</scope>
</reference>
<dbReference type="Pfam" id="PF07496">
    <property type="entry name" value="zf-CW"/>
    <property type="match status" value="1"/>
</dbReference>
<feature type="region of interest" description="Disordered" evidence="5">
    <location>
        <begin position="353"/>
        <end position="372"/>
    </location>
</feature>
<dbReference type="InterPro" id="IPR045606">
    <property type="entry name" value="ATXR3_C"/>
</dbReference>
<evidence type="ECO:0000313" key="8">
    <source>
        <dbReference type="EMBL" id="GMI06644.1"/>
    </source>
</evidence>
<evidence type="ECO:0000256" key="1">
    <source>
        <dbReference type="ARBA" id="ARBA00022723"/>
    </source>
</evidence>
<feature type="compositionally biased region" description="Polar residues" evidence="5">
    <location>
        <begin position="801"/>
        <end position="811"/>
    </location>
</feature>
<dbReference type="InterPro" id="IPR001214">
    <property type="entry name" value="SET_dom"/>
</dbReference>
<proteinExistence type="predicted"/>
<dbReference type="PANTHER" id="PTHR46655">
    <property type="entry name" value="HISTONE-LYSINE N-METHYLTRANSFERASE ATXR3"/>
    <property type="match status" value="1"/>
</dbReference>
<dbReference type="PROSITE" id="PS50280">
    <property type="entry name" value="SET"/>
    <property type="match status" value="1"/>
</dbReference>
<dbReference type="PANTHER" id="PTHR46655:SF1">
    <property type="entry name" value="HISTONE-LYSINE N-METHYLTRANSFERASE ATXR3"/>
    <property type="match status" value="1"/>
</dbReference>
<feature type="compositionally biased region" description="Basic and acidic residues" evidence="5">
    <location>
        <begin position="360"/>
        <end position="372"/>
    </location>
</feature>
<evidence type="ECO:0000259" key="6">
    <source>
        <dbReference type="PROSITE" id="PS50280"/>
    </source>
</evidence>
<dbReference type="Gene3D" id="3.30.40.100">
    <property type="match status" value="1"/>
</dbReference>
<dbReference type="OrthoDB" id="308383at2759"/>
<protein>
    <recommendedName>
        <fullName evidence="10">SET domain-containing protein</fullName>
    </recommendedName>
</protein>
<dbReference type="InterPro" id="IPR011124">
    <property type="entry name" value="Znf_CW"/>
</dbReference>
<feature type="compositionally biased region" description="Basic residues" evidence="5">
    <location>
        <begin position="854"/>
        <end position="865"/>
    </location>
</feature>
<dbReference type="SMART" id="SM00317">
    <property type="entry name" value="SET"/>
    <property type="match status" value="1"/>
</dbReference>
<dbReference type="EMBL" id="BRXZ01000170">
    <property type="protein sequence ID" value="GMI06644.1"/>
    <property type="molecule type" value="Genomic_DNA"/>
</dbReference>
<comment type="caution">
    <text evidence="8">The sequence shown here is derived from an EMBL/GenBank/DDBJ whole genome shotgun (WGS) entry which is preliminary data.</text>
</comment>
<dbReference type="GO" id="GO:0008270">
    <property type="term" value="F:zinc ion binding"/>
    <property type="evidence" value="ECO:0007669"/>
    <property type="project" value="UniProtKB-KW"/>
</dbReference>
<dbReference type="SUPFAM" id="SSF82199">
    <property type="entry name" value="SET domain"/>
    <property type="match status" value="1"/>
</dbReference>
<accession>A0A9W7CL76</accession>
<feature type="region of interest" description="Disordered" evidence="5">
    <location>
        <begin position="854"/>
        <end position="880"/>
    </location>
</feature>